<dbReference type="EMBL" id="JYDH01000001">
    <property type="protein sequence ID" value="KRY43378.1"/>
    <property type="molecule type" value="Genomic_DNA"/>
</dbReference>
<organism evidence="1 2">
    <name type="scientific">Trichinella spiralis</name>
    <name type="common">Trichina worm</name>
    <dbReference type="NCBI Taxonomy" id="6334"/>
    <lineage>
        <taxon>Eukaryota</taxon>
        <taxon>Metazoa</taxon>
        <taxon>Ecdysozoa</taxon>
        <taxon>Nematoda</taxon>
        <taxon>Enoplea</taxon>
        <taxon>Dorylaimia</taxon>
        <taxon>Trichinellida</taxon>
        <taxon>Trichinellidae</taxon>
        <taxon>Trichinella</taxon>
    </lineage>
</organism>
<proteinExistence type="predicted"/>
<dbReference type="AlphaFoldDB" id="A0A0V1C2N0"/>
<keyword evidence="2" id="KW-1185">Reference proteome</keyword>
<sequence>MKNVVFNCEKIVKQLSTKYNFDILLNFVIISKFILSYSDSQLTSTSGDMRVHIIEMSAFTLL</sequence>
<dbReference type="Proteomes" id="UP000054776">
    <property type="component" value="Unassembled WGS sequence"/>
</dbReference>
<comment type="caution">
    <text evidence="1">The sequence shown here is derived from an EMBL/GenBank/DDBJ whole genome shotgun (WGS) entry which is preliminary data.</text>
</comment>
<name>A0A0V1C2N0_TRISP</name>
<protein>
    <submittedName>
        <fullName evidence="1">Uncharacterized protein</fullName>
    </submittedName>
</protein>
<reference evidence="1 2" key="1">
    <citation type="submission" date="2015-01" db="EMBL/GenBank/DDBJ databases">
        <title>Evolution of Trichinella species and genotypes.</title>
        <authorList>
            <person name="Korhonen P.K."/>
            <person name="Edoardo P."/>
            <person name="Giuseppe L.R."/>
            <person name="Gasser R.B."/>
        </authorList>
    </citation>
    <scope>NUCLEOTIDE SEQUENCE [LARGE SCALE GENOMIC DNA]</scope>
    <source>
        <strain evidence="1">ISS3</strain>
    </source>
</reference>
<evidence type="ECO:0000313" key="1">
    <source>
        <dbReference type="EMBL" id="KRY43378.1"/>
    </source>
</evidence>
<evidence type="ECO:0000313" key="2">
    <source>
        <dbReference type="Proteomes" id="UP000054776"/>
    </source>
</evidence>
<accession>A0A0V1C2N0</accession>
<dbReference type="InParanoid" id="A0A0V1C2N0"/>
<gene>
    <name evidence="1" type="ORF">T01_2383</name>
</gene>